<dbReference type="Proteomes" id="UP001152795">
    <property type="component" value="Unassembled WGS sequence"/>
</dbReference>
<gene>
    <name evidence="1" type="ORF">PACLA_8A089457</name>
</gene>
<evidence type="ECO:0000313" key="2">
    <source>
        <dbReference type="Proteomes" id="UP001152795"/>
    </source>
</evidence>
<dbReference type="Pfam" id="PF00801">
    <property type="entry name" value="PKD"/>
    <property type="match status" value="1"/>
</dbReference>
<dbReference type="InterPro" id="IPR000601">
    <property type="entry name" value="PKD_dom"/>
</dbReference>
<feature type="non-terminal residue" evidence="1">
    <location>
        <position position="1"/>
    </location>
</feature>
<dbReference type="InterPro" id="IPR013783">
    <property type="entry name" value="Ig-like_fold"/>
</dbReference>
<organism evidence="1 2">
    <name type="scientific">Paramuricea clavata</name>
    <name type="common">Red gorgonian</name>
    <name type="synonym">Violescent sea-whip</name>
    <dbReference type="NCBI Taxonomy" id="317549"/>
    <lineage>
        <taxon>Eukaryota</taxon>
        <taxon>Metazoa</taxon>
        <taxon>Cnidaria</taxon>
        <taxon>Anthozoa</taxon>
        <taxon>Octocorallia</taxon>
        <taxon>Malacalcyonacea</taxon>
        <taxon>Plexauridae</taxon>
        <taxon>Paramuricea</taxon>
    </lineage>
</organism>
<dbReference type="PROSITE" id="PS50093">
    <property type="entry name" value="PKD"/>
    <property type="match status" value="1"/>
</dbReference>
<dbReference type="InterPro" id="IPR022409">
    <property type="entry name" value="PKD/Chitinase_dom"/>
</dbReference>
<evidence type="ECO:0000313" key="1">
    <source>
        <dbReference type="EMBL" id="CAB4034814.1"/>
    </source>
</evidence>
<feature type="non-terminal residue" evidence="1">
    <location>
        <position position="273"/>
    </location>
</feature>
<dbReference type="Gene3D" id="2.60.40.10">
    <property type="entry name" value="Immunoglobulins"/>
    <property type="match status" value="1"/>
</dbReference>
<dbReference type="AlphaFoldDB" id="A0A6S7JXE3"/>
<protein>
    <submittedName>
        <fullName evidence="1">Uncharacterized protein</fullName>
    </submittedName>
</protein>
<reference evidence="1" key="1">
    <citation type="submission" date="2020-04" db="EMBL/GenBank/DDBJ databases">
        <authorList>
            <person name="Alioto T."/>
            <person name="Alioto T."/>
            <person name="Gomez Garrido J."/>
        </authorList>
    </citation>
    <scope>NUCLEOTIDE SEQUENCE</scope>
    <source>
        <strain evidence="1">A484AB</strain>
    </source>
</reference>
<dbReference type="SUPFAM" id="SSF49299">
    <property type="entry name" value="PKD domain"/>
    <property type="match status" value="1"/>
</dbReference>
<accession>A0A6S7JXE3</accession>
<dbReference type="InterPro" id="IPR035986">
    <property type="entry name" value="PKD_dom_sf"/>
</dbReference>
<comment type="caution">
    <text evidence="1">The sequence shown here is derived from an EMBL/GenBank/DDBJ whole genome shotgun (WGS) entry which is preliminary data.</text>
</comment>
<keyword evidence="2" id="KW-1185">Reference proteome</keyword>
<dbReference type="CDD" id="cd00146">
    <property type="entry name" value="PKD"/>
    <property type="match status" value="1"/>
</dbReference>
<sequence>FTINTTKSSKLFLQPLPKPISIKRGDVIAFHVTSIATVVTSQHNGSYILFYCGQRFGFDDNIMVSNATKHNIMLISFRFYMTTPVTLNIPIEPKLPRVYLAYNVSSLPALDFEEIRETVEVQQRISGLEILSPFTDVYYPTLENISFSFNVSNGTNVTYTVDPGDGTILPNTTLNHLNYSYEDGGNHTLTVTASNDINSVNASQNVTVVVDIKNLTFVDDPMLKPGEVNKSYLVRVSLEAGDSPTFHVEFGNNVSLFSSCDDLGRKTIEANIT</sequence>
<name>A0A6S7JXE3_PARCT</name>
<dbReference type="SMART" id="SM00089">
    <property type="entry name" value="PKD"/>
    <property type="match status" value="1"/>
</dbReference>
<proteinExistence type="predicted"/>
<dbReference type="EMBL" id="CACRXK020020452">
    <property type="protein sequence ID" value="CAB4034814.1"/>
    <property type="molecule type" value="Genomic_DNA"/>
</dbReference>